<sequence length="52" mass="6076">MELCGRCKRGLKSSKSIKRGFGPVCYKKHKQEEFERNQMTIEEFIGGENDHD</sequence>
<keyword evidence="2" id="KW-1185">Reference proteome</keyword>
<comment type="caution">
    <text evidence="1">The sequence shown here is derived from an EMBL/GenBank/DDBJ whole genome shotgun (WGS) entry which is preliminary data.</text>
</comment>
<organism evidence="1 2">
    <name type="scientific">Tigheibacillus halophilus</name>
    <dbReference type="NCBI Taxonomy" id="361280"/>
    <lineage>
        <taxon>Bacteria</taxon>
        <taxon>Bacillati</taxon>
        <taxon>Bacillota</taxon>
        <taxon>Bacilli</taxon>
        <taxon>Bacillales</taxon>
        <taxon>Bacillaceae</taxon>
        <taxon>Tigheibacillus</taxon>
    </lineage>
</organism>
<accession>A0ABU5C7V9</accession>
<proteinExistence type="predicted"/>
<dbReference type="Pfam" id="PF19474">
    <property type="entry name" value="DUF6011"/>
    <property type="match status" value="1"/>
</dbReference>
<reference evidence="1 2" key="1">
    <citation type="submission" date="2023-10" db="EMBL/GenBank/DDBJ databases">
        <title>Virgibacillus halophilus 5B73C genome.</title>
        <authorList>
            <person name="Miliotis G."/>
            <person name="Sengupta P."/>
            <person name="Hameed A."/>
            <person name="Chuvochina M."/>
            <person name="Mcdonagh F."/>
            <person name="Simpson A.C."/>
            <person name="Singh N.K."/>
            <person name="Rekha P.D."/>
            <person name="Raman K."/>
            <person name="Hugenholtz P."/>
            <person name="Venkateswaran K."/>
        </authorList>
    </citation>
    <scope>NUCLEOTIDE SEQUENCE [LARGE SCALE GENOMIC DNA]</scope>
    <source>
        <strain evidence="1 2">5B73C</strain>
    </source>
</reference>
<name>A0ABU5C7V9_9BACI</name>
<gene>
    <name evidence="1" type="ORF">RWE15_14355</name>
</gene>
<dbReference type="InterPro" id="IPR046053">
    <property type="entry name" value="DUF6011"/>
</dbReference>
<protein>
    <submittedName>
        <fullName evidence="1">DUF6011 domain-containing protein</fullName>
    </submittedName>
</protein>
<evidence type="ECO:0000313" key="2">
    <source>
        <dbReference type="Proteomes" id="UP001281447"/>
    </source>
</evidence>
<dbReference type="EMBL" id="JAWDIP010000003">
    <property type="protein sequence ID" value="MDY0395399.1"/>
    <property type="molecule type" value="Genomic_DNA"/>
</dbReference>
<evidence type="ECO:0000313" key="1">
    <source>
        <dbReference type="EMBL" id="MDY0395399.1"/>
    </source>
</evidence>
<dbReference type="RefSeq" id="WP_390356361.1">
    <property type="nucleotide sequence ID" value="NZ_JBHUIZ010000012.1"/>
</dbReference>
<dbReference type="Proteomes" id="UP001281447">
    <property type="component" value="Unassembled WGS sequence"/>
</dbReference>